<evidence type="ECO:0000313" key="3">
    <source>
        <dbReference type="Proteomes" id="UP001501637"/>
    </source>
</evidence>
<protein>
    <submittedName>
        <fullName evidence="2">Uncharacterized protein</fullName>
    </submittedName>
</protein>
<dbReference type="RefSeq" id="WP_344523865.1">
    <property type="nucleotide sequence ID" value="NZ_BAAAUG010000088.1"/>
</dbReference>
<evidence type="ECO:0000256" key="1">
    <source>
        <dbReference type="SAM" id="MobiDB-lite"/>
    </source>
</evidence>
<accession>A0ABP6MSD5</accession>
<dbReference type="Proteomes" id="UP001501637">
    <property type="component" value="Unassembled WGS sequence"/>
</dbReference>
<keyword evidence="3" id="KW-1185">Reference proteome</keyword>
<evidence type="ECO:0000313" key="2">
    <source>
        <dbReference type="EMBL" id="GAA3120992.1"/>
    </source>
</evidence>
<feature type="compositionally biased region" description="Low complexity" evidence="1">
    <location>
        <begin position="76"/>
        <end position="112"/>
    </location>
</feature>
<reference evidence="3" key="1">
    <citation type="journal article" date="2019" name="Int. J. Syst. Evol. Microbiol.">
        <title>The Global Catalogue of Microorganisms (GCM) 10K type strain sequencing project: providing services to taxonomists for standard genome sequencing and annotation.</title>
        <authorList>
            <consortium name="The Broad Institute Genomics Platform"/>
            <consortium name="The Broad Institute Genome Sequencing Center for Infectious Disease"/>
            <person name="Wu L."/>
            <person name="Ma J."/>
        </authorList>
    </citation>
    <scope>NUCLEOTIDE SEQUENCE [LARGE SCALE GENOMIC DNA]</scope>
    <source>
        <strain evidence="3">JCM 9092</strain>
    </source>
</reference>
<organism evidence="2 3">
    <name type="scientific">Streptomyces rectiviolaceus</name>
    <dbReference type="NCBI Taxonomy" id="332591"/>
    <lineage>
        <taxon>Bacteria</taxon>
        <taxon>Bacillati</taxon>
        <taxon>Actinomycetota</taxon>
        <taxon>Actinomycetes</taxon>
        <taxon>Kitasatosporales</taxon>
        <taxon>Streptomycetaceae</taxon>
        <taxon>Streptomyces</taxon>
    </lineage>
</organism>
<proteinExistence type="predicted"/>
<sequence length="143" mass="15336">MTSPRSTYGGGYYSAPSFPDTPIYDSLVAERGTPQIAPIRVPSAYDTGSHLPALPVAALPALPAAPSHHNPAYGYAQQQHAPLQQAPAPYIPQQPSAPRGYPGPQQQQQRPPAGTGYEAMRPAAPRPAPATYEDPYNRPYRGY</sequence>
<feature type="region of interest" description="Disordered" evidence="1">
    <location>
        <begin position="62"/>
        <end position="143"/>
    </location>
</feature>
<comment type="caution">
    <text evidence="2">The sequence shown here is derived from an EMBL/GenBank/DDBJ whole genome shotgun (WGS) entry which is preliminary data.</text>
</comment>
<dbReference type="Pfam" id="PF20348">
    <property type="entry name" value="DUF6643"/>
    <property type="match status" value="1"/>
</dbReference>
<gene>
    <name evidence="2" type="ORF">GCM10010449_48710</name>
</gene>
<dbReference type="EMBL" id="BAAAUG010000088">
    <property type="protein sequence ID" value="GAA3120992.1"/>
    <property type="molecule type" value="Genomic_DNA"/>
</dbReference>
<dbReference type="InterPro" id="IPR046585">
    <property type="entry name" value="DUF6643"/>
</dbReference>
<name>A0ABP6MSD5_9ACTN</name>